<dbReference type="GeneID" id="70189513"/>
<dbReference type="EMBL" id="JAGTJQ010000001">
    <property type="protein sequence ID" value="KAH7040156.1"/>
    <property type="molecule type" value="Genomic_DNA"/>
</dbReference>
<name>A0A9P8YIV2_9PEZI</name>
<feature type="compositionally biased region" description="Polar residues" evidence="1">
    <location>
        <begin position="330"/>
        <end position="342"/>
    </location>
</feature>
<sequence>MWWDTTKIEATVTRQFVCSHLLPQEIQRLDQQLGFGDGLTDGTYWEWIEQKAKRIFLILLELGIPDQIFGVVDDSWDDDDLPIPLDQVERLALTARPDEKVDRRFYQRQFHFLVRYLEQGDHLDLADVELPPLDVVDKKTGIVQTAVDKIQLGNKPGVTFMRRRFPLALGPGQIPRDQFLAELKSLKRIQTTHVLAYYASYTHQGYGYIILSPAWESNLKSILVALPPPLKALEKQIRRELILNWIHCLADSLCYIHSRGRSLGNIKPSALFVGKDHDIFFTESRFGVDLASQTTGSNFDKEAYDYAAPEQWYRPSRNSSFETHQHRKMSSASPPGNTTFAISRSYPDPPPPAAHKPVPQLDPQAADVFSLGCIILEILGLLLKRQSKNFAAHRAAKHKMAGRGGAVPDSSFHQNIGQVESWMTSLAKDAEKKDAKPMQGITPMLQVVARMLSLAPQDRPTAQDVERSIYQILTRDCEITEPHCVHEYGGLARGIGSLRLGLAEAKEDQPSCRDWRAVGAADKLSLCKSPRGIYYGKTS</sequence>
<reference evidence="3" key="1">
    <citation type="journal article" date="2021" name="Nat. Commun.">
        <title>Genetic determinants of endophytism in the Arabidopsis root mycobiome.</title>
        <authorList>
            <person name="Mesny F."/>
            <person name="Miyauchi S."/>
            <person name="Thiergart T."/>
            <person name="Pickel B."/>
            <person name="Atanasova L."/>
            <person name="Karlsson M."/>
            <person name="Huettel B."/>
            <person name="Barry K.W."/>
            <person name="Haridas S."/>
            <person name="Chen C."/>
            <person name="Bauer D."/>
            <person name="Andreopoulos W."/>
            <person name="Pangilinan J."/>
            <person name="LaButti K."/>
            <person name="Riley R."/>
            <person name="Lipzen A."/>
            <person name="Clum A."/>
            <person name="Drula E."/>
            <person name="Henrissat B."/>
            <person name="Kohler A."/>
            <person name="Grigoriev I.V."/>
            <person name="Martin F.M."/>
            <person name="Hacquard S."/>
        </authorList>
    </citation>
    <scope>NUCLEOTIDE SEQUENCE</scope>
    <source>
        <strain evidence="3">MPI-CAGE-CH-0230</strain>
    </source>
</reference>
<keyword evidence="3" id="KW-0418">Kinase</keyword>
<feature type="domain" description="Protein kinase" evidence="2">
    <location>
        <begin position="111"/>
        <end position="473"/>
    </location>
</feature>
<organism evidence="3 4">
    <name type="scientific">Microdochium trichocladiopsis</name>
    <dbReference type="NCBI Taxonomy" id="1682393"/>
    <lineage>
        <taxon>Eukaryota</taxon>
        <taxon>Fungi</taxon>
        <taxon>Dikarya</taxon>
        <taxon>Ascomycota</taxon>
        <taxon>Pezizomycotina</taxon>
        <taxon>Sordariomycetes</taxon>
        <taxon>Xylariomycetidae</taxon>
        <taxon>Xylariales</taxon>
        <taxon>Microdochiaceae</taxon>
        <taxon>Microdochium</taxon>
    </lineage>
</organism>
<dbReference type="PROSITE" id="PS50011">
    <property type="entry name" value="PROTEIN_KINASE_DOM"/>
    <property type="match status" value="1"/>
</dbReference>
<dbReference type="GO" id="GO:0005524">
    <property type="term" value="F:ATP binding"/>
    <property type="evidence" value="ECO:0007669"/>
    <property type="project" value="InterPro"/>
</dbReference>
<comment type="caution">
    <text evidence="3">The sequence shown here is derived from an EMBL/GenBank/DDBJ whole genome shotgun (WGS) entry which is preliminary data.</text>
</comment>
<dbReference type="OrthoDB" id="4062651at2759"/>
<dbReference type="RefSeq" id="XP_046018211.1">
    <property type="nucleotide sequence ID" value="XM_046159967.1"/>
</dbReference>
<evidence type="ECO:0000259" key="2">
    <source>
        <dbReference type="PROSITE" id="PS50011"/>
    </source>
</evidence>
<dbReference type="PANTHER" id="PTHR44305">
    <property type="entry name" value="SI:DKEY-192D15.2-RELATED"/>
    <property type="match status" value="1"/>
</dbReference>
<feature type="region of interest" description="Disordered" evidence="1">
    <location>
        <begin position="319"/>
        <end position="359"/>
    </location>
</feature>
<proteinExistence type="predicted"/>
<dbReference type="Gene3D" id="1.10.510.10">
    <property type="entry name" value="Transferase(Phosphotransferase) domain 1"/>
    <property type="match status" value="1"/>
</dbReference>
<dbReference type="InterPro" id="IPR000719">
    <property type="entry name" value="Prot_kinase_dom"/>
</dbReference>
<dbReference type="PANTHER" id="PTHR44305:SF24">
    <property type="entry name" value="TYROSINE-PROTEIN KINASE C03B1.5-RELATED"/>
    <property type="match status" value="1"/>
</dbReference>
<dbReference type="SUPFAM" id="SSF56112">
    <property type="entry name" value="Protein kinase-like (PK-like)"/>
    <property type="match status" value="1"/>
</dbReference>
<protein>
    <submittedName>
        <fullName evidence="3">Kinase-like domain-containing protein</fullName>
    </submittedName>
</protein>
<dbReference type="AlphaFoldDB" id="A0A9P8YIV2"/>
<evidence type="ECO:0000313" key="3">
    <source>
        <dbReference type="EMBL" id="KAH7040156.1"/>
    </source>
</evidence>
<dbReference type="SMART" id="SM00220">
    <property type="entry name" value="S_TKc"/>
    <property type="match status" value="1"/>
</dbReference>
<keyword evidence="4" id="KW-1185">Reference proteome</keyword>
<dbReference type="InterPro" id="IPR053083">
    <property type="entry name" value="TF_kinase-domain_protein"/>
</dbReference>
<dbReference type="Proteomes" id="UP000756346">
    <property type="component" value="Unassembled WGS sequence"/>
</dbReference>
<evidence type="ECO:0000256" key="1">
    <source>
        <dbReference type="SAM" id="MobiDB-lite"/>
    </source>
</evidence>
<evidence type="ECO:0000313" key="4">
    <source>
        <dbReference type="Proteomes" id="UP000756346"/>
    </source>
</evidence>
<accession>A0A9P8YIV2</accession>
<dbReference type="InterPro" id="IPR011009">
    <property type="entry name" value="Kinase-like_dom_sf"/>
</dbReference>
<keyword evidence="3" id="KW-0808">Transferase</keyword>
<gene>
    <name evidence="3" type="ORF">B0I36DRAFT_370960</name>
</gene>
<dbReference type="GO" id="GO:0004672">
    <property type="term" value="F:protein kinase activity"/>
    <property type="evidence" value="ECO:0007669"/>
    <property type="project" value="InterPro"/>
</dbReference>